<keyword evidence="4" id="KW-0963">Cytoplasm</keyword>
<dbReference type="CDD" id="cd03131">
    <property type="entry name" value="GATase1_HTS"/>
    <property type="match status" value="1"/>
</dbReference>
<keyword evidence="4" id="KW-0198">Cysteine biosynthesis</keyword>
<dbReference type="Gene3D" id="3.40.50.880">
    <property type="match status" value="1"/>
</dbReference>
<dbReference type="PATRIC" id="fig|1423777.3.peg.452"/>
<comment type="function">
    <text evidence="4">Transfers an acetyl group from acetyl-CoA to L-serine, forming acetyl-L-serine.</text>
</comment>
<name>A0A0R1MID5_9LACO</name>
<dbReference type="AlphaFoldDB" id="A0A0R1MID5"/>
<organism evidence="6 7">
    <name type="scientific">Liquorilactobacillus oeni DSM 19972</name>
    <dbReference type="NCBI Taxonomy" id="1423777"/>
    <lineage>
        <taxon>Bacteria</taxon>
        <taxon>Bacillati</taxon>
        <taxon>Bacillota</taxon>
        <taxon>Bacilli</taxon>
        <taxon>Lactobacillales</taxon>
        <taxon>Lactobacillaceae</taxon>
        <taxon>Liquorilactobacillus</taxon>
    </lineage>
</organism>
<feature type="active site" evidence="4">
    <location>
        <position position="207"/>
    </location>
</feature>
<dbReference type="GO" id="GO:0005737">
    <property type="term" value="C:cytoplasm"/>
    <property type="evidence" value="ECO:0007669"/>
    <property type="project" value="UniProtKB-SubCell"/>
</dbReference>
<keyword evidence="1 4" id="KW-0028">Amino-acid biosynthesis</keyword>
<evidence type="ECO:0000256" key="1">
    <source>
        <dbReference type="ARBA" id="ARBA00022605"/>
    </source>
</evidence>
<reference evidence="6 7" key="1">
    <citation type="journal article" date="2015" name="Genome Announc.">
        <title>Expanding the biotechnology potential of lactobacilli through comparative genomics of 213 strains and associated genera.</title>
        <authorList>
            <person name="Sun Z."/>
            <person name="Harris H.M."/>
            <person name="McCann A."/>
            <person name="Guo C."/>
            <person name="Argimon S."/>
            <person name="Zhang W."/>
            <person name="Yang X."/>
            <person name="Jeffery I.B."/>
            <person name="Cooney J.C."/>
            <person name="Kagawa T.F."/>
            <person name="Liu W."/>
            <person name="Song Y."/>
            <person name="Salvetti E."/>
            <person name="Wrobel A."/>
            <person name="Rasinkangas P."/>
            <person name="Parkhill J."/>
            <person name="Rea M.C."/>
            <person name="O'Sullivan O."/>
            <person name="Ritari J."/>
            <person name="Douillard F.P."/>
            <person name="Paul Ross R."/>
            <person name="Yang R."/>
            <person name="Briner A.E."/>
            <person name="Felis G.E."/>
            <person name="de Vos W.M."/>
            <person name="Barrangou R."/>
            <person name="Klaenhammer T.R."/>
            <person name="Caufield P.W."/>
            <person name="Cui Y."/>
            <person name="Zhang H."/>
            <person name="O'Toole P.W."/>
        </authorList>
    </citation>
    <scope>NUCLEOTIDE SEQUENCE [LARGE SCALE GENOMIC DNA]</scope>
    <source>
        <strain evidence="6 7">DSM 19972</strain>
    </source>
</reference>
<gene>
    <name evidence="6" type="ORF">FD46_GL000431</name>
</gene>
<dbReference type="PANTHER" id="PTHR20919">
    <property type="entry name" value="HOMOSERINE O-SUCCINYLTRANSFERASE"/>
    <property type="match status" value="1"/>
</dbReference>
<dbReference type="GO" id="GO:0009001">
    <property type="term" value="F:serine O-acetyltransferase activity"/>
    <property type="evidence" value="ECO:0007669"/>
    <property type="project" value="UniProtKB-UniRule"/>
</dbReference>
<comment type="similarity">
    <text evidence="4">Belongs to the MetA family.</text>
</comment>
<comment type="subcellular location">
    <subcellularLocation>
        <location evidence="4">Cytoplasm</location>
    </subcellularLocation>
</comment>
<evidence type="ECO:0000256" key="4">
    <source>
        <dbReference type="HAMAP-Rule" id="MF_00295"/>
    </source>
</evidence>
<feature type="binding site" evidence="4">
    <location>
        <position position="219"/>
    </location>
    <ligand>
        <name>substrate</name>
    </ligand>
</feature>
<dbReference type="PIRSF" id="PIRSF000450">
    <property type="entry name" value="H_ser_succinyltr"/>
    <property type="match status" value="1"/>
</dbReference>
<dbReference type="UniPathway" id="UPA00136">
    <property type="reaction ID" value="UER00199"/>
</dbReference>
<dbReference type="PANTHER" id="PTHR20919:SF0">
    <property type="entry name" value="HOMOSERINE O-SUCCINYLTRANSFERASE"/>
    <property type="match status" value="1"/>
</dbReference>
<accession>A0A0R1MID5</accession>
<evidence type="ECO:0000313" key="6">
    <source>
        <dbReference type="EMBL" id="KRL05684.1"/>
    </source>
</evidence>
<feature type="active site" description="Proton acceptor" evidence="4">
    <location>
        <position position="205"/>
    </location>
</feature>
<sequence>MMGRQPMNIGILNIMHDKIDTKKRFDSVLKAAKQSLKITYFYPTMHYRGREVPEYLLKFAEPLALDKVSKMDAFIVTGAPLERLDFNEVTYWKELKELFAFLKKNEMPQLYICWGAMAAANYFYGIDKKMLVEKIFGVYQHKISGTCLLLEGLKSGFKAPHARYADLNKDQILSSDMLKINALSMNGELFLMEARTQPQTFLFAHLEYGKDALTKEYQREAAAYPEKAASLAKPQNYYLNENKMTGELFSWANTQKVFFENWLKRIYCQKRNLDIDKLSF</sequence>
<comment type="caution">
    <text evidence="4">Lacks conserved residue(s) required for the propagation of feature annotation.</text>
</comment>
<comment type="catalytic activity">
    <reaction evidence="4">
        <text>L-serine + acetyl-CoA = O-acetyl-L-serine + CoA</text>
        <dbReference type="Rhea" id="RHEA:24560"/>
        <dbReference type="ChEBI" id="CHEBI:33384"/>
        <dbReference type="ChEBI" id="CHEBI:57287"/>
        <dbReference type="ChEBI" id="CHEBI:57288"/>
        <dbReference type="ChEBI" id="CHEBI:58340"/>
        <dbReference type="EC" id="2.3.1.30"/>
    </reaction>
</comment>
<keyword evidence="3 4" id="KW-0012">Acyltransferase</keyword>
<evidence type="ECO:0000313" key="7">
    <source>
        <dbReference type="Proteomes" id="UP000051686"/>
    </source>
</evidence>
<dbReference type="HAMAP" id="MF_00295">
    <property type="entry name" value="MetA_acyltransf"/>
    <property type="match status" value="1"/>
</dbReference>
<dbReference type="SUPFAM" id="SSF52317">
    <property type="entry name" value="Class I glutamine amidotransferase-like"/>
    <property type="match status" value="1"/>
</dbReference>
<dbReference type="GO" id="GO:0008899">
    <property type="term" value="F:homoserine O-succinyltransferase activity"/>
    <property type="evidence" value="ECO:0007669"/>
    <property type="project" value="TreeGrafter"/>
</dbReference>
<keyword evidence="7" id="KW-1185">Reference proteome</keyword>
<comment type="pathway">
    <text evidence="4">Amino-acid biosynthesis; L-cysteine biosynthesis; L-cysteine from L-serine: step 1/2.</text>
</comment>
<evidence type="ECO:0000256" key="5">
    <source>
        <dbReference type="PIRSR" id="PIRSR000450-1"/>
    </source>
</evidence>
<dbReference type="STRING" id="1423777.FD46_GL000431"/>
<dbReference type="EC" id="2.3.1.30" evidence="4"/>
<feature type="site" description="Important for substrate specificity" evidence="4">
    <location>
        <position position="162"/>
    </location>
</feature>
<dbReference type="Proteomes" id="UP000051686">
    <property type="component" value="Unassembled WGS sequence"/>
</dbReference>
<protein>
    <recommendedName>
        <fullName evidence="4">Serine O-acetyltransferase</fullName>
        <shortName evidence="4">SAT</shortName>
        <ecNumber evidence="4">2.3.1.30</ecNumber>
    </recommendedName>
</protein>
<feature type="binding site" evidence="4">
    <location>
        <position position="134"/>
    </location>
    <ligand>
        <name>substrate</name>
    </ligand>
</feature>
<keyword evidence="2 4" id="KW-0808">Transferase</keyword>
<dbReference type="Pfam" id="PF04204">
    <property type="entry name" value="HTS"/>
    <property type="match status" value="1"/>
</dbReference>
<proteinExistence type="inferred from homology"/>
<dbReference type="InterPro" id="IPR029062">
    <property type="entry name" value="Class_I_gatase-like"/>
</dbReference>
<evidence type="ECO:0000256" key="2">
    <source>
        <dbReference type="ARBA" id="ARBA00022679"/>
    </source>
</evidence>
<feature type="active site" description="Acyl-thioester intermediate" evidence="4 5">
    <location>
        <position position="113"/>
    </location>
</feature>
<comment type="caution">
    <text evidence="6">The sequence shown here is derived from an EMBL/GenBank/DDBJ whole genome shotgun (WGS) entry which is preliminary data.</text>
</comment>
<dbReference type="EMBL" id="AZEH01000020">
    <property type="protein sequence ID" value="KRL05684.1"/>
    <property type="molecule type" value="Genomic_DNA"/>
</dbReference>
<evidence type="ECO:0000256" key="3">
    <source>
        <dbReference type="ARBA" id="ARBA00023315"/>
    </source>
</evidence>
<dbReference type="InterPro" id="IPR033752">
    <property type="entry name" value="MetA_family"/>
</dbReference>
<dbReference type="GO" id="GO:0006535">
    <property type="term" value="P:cysteine biosynthetic process from serine"/>
    <property type="evidence" value="ECO:0007669"/>
    <property type="project" value="UniProtKB-UniRule"/>
</dbReference>
<feature type="site" description="Important for acyl-CoA specificity" evidence="4">
    <location>
        <position position="82"/>
    </location>
</feature>